<feature type="compositionally biased region" description="Polar residues" evidence="1">
    <location>
        <begin position="314"/>
        <end position="326"/>
    </location>
</feature>
<evidence type="ECO:0008006" key="4">
    <source>
        <dbReference type="Google" id="ProtNLM"/>
    </source>
</evidence>
<protein>
    <recommendedName>
        <fullName evidence="4">RING-type domain-containing protein</fullName>
    </recommendedName>
</protein>
<dbReference type="AlphaFoldDB" id="A0A9W7A720"/>
<dbReference type="SUPFAM" id="SSF57850">
    <property type="entry name" value="RING/U-box"/>
    <property type="match status" value="1"/>
</dbReference>
<evidence type="ECO:0000313" key="2">
    <source>
        <dbReference type="EMBL" id="GMH65311.1"/>
    </source>
</evidence>
<dbReference type="Proteomes" id="UP001165082">
    <property type="component" value="Unassembled WGS sequence"/>
</dbReference>
<dbReference type="Gene3D" id="3.30.40.10">
    <property type="entry name" value="Zinc/RING finger domain, C3HC4 (zinc finger)"/>
    <property type="match status" value="1"/>
</dbReference>
<organism evidence="2 3">
    <name type="scientific">Triparma retinervis</name>
    <dbReference type="NCBI Taxonomy" id="2557542"/>
    <lineage>
        <taxon>Eukaryota</taxon>
        <taxon>Sar</taxon>
        <taxon>Stramenopiles</taxon>
        <taxon>Ochrophyta</taxon>
        <taxon>Bolidophyceae</taxon>
        <taxon>Parmales</taxon>
        <taxon>Triparmaceae</taxon>
        <taxon>Triparma</taxon>
    </lineage>
</organism>
<feature type="compositionally biased region" description="Polar residues" evidence="1">
    <location>
        <begin position="237"/>
        <end position="255"/>
    </location>
</feature>
<dbReference type="InterPro" id="IPR042755">
    <property type="entry name" value="COP1"/>
</dbReference>
<feature type="compositionally biased region" description="Polar residues" evidence="1">
    <location>
        <begin position="1"/>
        <end position="15"/>
    </location>
</feature>
<dbReference type="PANTHER" id="PTHR44080:SF1">
    <property type="entry name" value="E3 UBIQUITIN-PROTEIN LIGASE COP1"/>
    <property type="match status" value="1"/>
</dbReference>
<feature type="compositionally biased region" description="Polar residues" evidence="1">
    <location>
        <begin position="279"/>
        <end position="295"/>
    </location>
</feature>
<evidence type="ECO:0000256" key="1">
    <source>
        <dbReference type="SAM" id="MobiDB-lite"/>
    </source>
</evidence>
<reference evidence="2" key="1">
    <citation type="submission" date="2022-07" db="EMBL/GenBank/DDBJ databases">
        <title>Genome analysis of Parmales, a sister group of diatoms, reveals the evolutionary specialization of diatoms from phago-mixotrophs to photoautotrophs.</title>
        <authorList>
            <person name="Ban H."/>
            <person name="Sato S."/>
            <person name="Yoshikawa S."/>
            <person name="Kazumasa Y."/>
            <person name="Nakamura Y."/>
            <person name="Ichinomiya M."/>
            <person name="Saitoh K."/>
            <person name="Sato N."/>
            <person name="Blanc-Mathieu R."/>
            <person name="Endo H."/>
            <person name="Kuwata A."/>
            <person name="Ogata H."/>
        </authorList>
    </citation>
    <scope>NUCLEOTIDE SEQUENCE</scope>
</reference>
<feature type="region of interest" description="Disordered" evidence="1">
    <location>
        <begin position="236"/>
        <end position="388"/>
    </location>
</feature>
<feature type="compositionally biased region" description="Gly residues" evidence="1">
    <location>
        <begin position="379"/>
        <end position="388"/>
    </location>
</feature>
<proteinExistence type="predicted"/>
<keyword evidence="3" id="KW-1185">Reference proteome</keyword>
<gene>
    <name evidence="2" type="ORF">TrRE_jg9218</name>
</gene>
<accession>A0A9W7A720</accession>
<feature type="compositionally biased region" description="Basic and acidic residues" evidence="1">
    <location>
        <begin position="360"/>
        <end position="372"/>
    </location>
</feature>
<feature type="compositionally biased region" description="Low complexity" evidence="1">
    <location>
        <begin position="301"/>
        <end position="313"/>
    </location>
</feature>
<comment type="caution">
    <text evidence="2">The sequence shown here is derived from an EMBL/GenBank/DDBJ whole genome shotgun (WGS) entry which is preliminary data.</text>
</comment>
<dbReference type="GO" id="GO:0061630">
    <property type="term" value="F:ubiquitin protein ligase activity"/>
    <property type="evidence" value="ECO:0007669"/>
    <property type="project" value="InterPro"/>
</dbReference>
<feature type="region of interest" description="Disordered" evidence="1">
    <location>
        <begin position="1"/>
        <end position="37"/>
    </location>
</feature>
<dbReference type="OrthoDB" id="204825at2759"/>
<sequence>MISSRPATSQTQRVSRQGVGRPSTGLSGRGGGMMVPSSSSSASPAVYLTHFTCNSCSNLLSGTVYQTACDCVFCEDCTWRHFEKSSDCPKCGRVLGEDDFTELVVGTMGGSLKKACVQSMLNVEGHGVGETVPPSFAEGCKSLMRALDVVKGSTHFLLRQMVMSSNEAMHTASVESSRCQALKIDLDNTKRRHAGQMQQMMESQEVLEAKLTARDQELHKWKQTCEDQQRRLHNVELNGSSTAGNRDSSHNFTRATPTPTPTPSASGGRNDYYGMDVGATTTGQRSVGGSTNSLSRFKGPSSSNSSSVRPSTSNLGFNHANYSRPRSATRPGSRGLRGEQQRQHTPGLASYSTGGQRIRRTQESGGRFEAKSPNEFTPSGGGWTGYGR</sequence>
<evidence type="ECO:0000313" key="3">
    <source>
        <dbReference type="Proteomes" id="UP001165082"/>
    </source>
</evidence>
<name>A0A9W7A720_9STRA</name>
<dbReference type="EMBL" id="BRXZ01001206">
    <property type="protein sequence ID" value="GMH65311.1"/>
    <property type="molecule type" value="Genomic_DNA"/>
</dbReference>
<dbReference type="InterPro" id="IPR013083">
    <property type="entry name" value="Znf_RING/FYVE/PHD"/>
</dbReference>
<dbReference type="GO" id="GO:0043161">
    <property type="term" value="P:proteasome-mediated ubiquitin-dependent protein catabolic process"/>
    <property type="evidence" value="ECO:0007669"/>
    <property type="project" value="TreeGrafter"/>
</dbReference>
<dbReference type="PANTHER" id="PTHR44080">
    <property type="entry name" value="E3 UBIQUITIN-PROTEIN LIGASE COP1"/>
    <property type="match status" value="1"/>
</dbReference>